<dbReference type="InterPro" id="IPR008622">
    <property type="entry name" value="FliT"/>
</dbReference>
<evidence type="ECO:0000256" key="4">
    <source>
        <dbReference type="ARBA" id="ARBA00023186"/>
    </source>
</evidence>
<comment type="caution">
    <text evidence="6">The sequence shown here is derived from an EMBL/GenBank/DDBJ whole genome shotgun (WGS) entry which is preliminary data.</text>
</comment>
<dbReference type="Proteomes" id="UP001523550">
    <property type="component" value="Unassembled WGS sequence"/>
</dbReference>
<comment type="subcellular location">
    <subcellularLocation>
        <location evidence="1">Cytoplasm</location>
        <location evidence="1">Cytosol</location>
    </subcellularLocation>
</comment>
<keyword evidence="4" id="KW-0143">Chaperone</keyword>
<evidence type="ECO:0000313" key="7">
    <source>
        <dbReference type="Proteomes" id="UP001523550"/>
    </source>
</evidence>
<evidence type="ECO:0000256" key="2">
    <source>
        <dbReference type="ARBA" id="ARBA00022490"/>
    </source>
</evidence>
<accession>A0ABT1G556</accession>
<evidence type="ECO:0000256" key="3">
    <source>
        <dbReference type="ARBA" id="ARBA00022795"/>
    </source>
</evidence>
<dbReference type="EMBL" id="JALJYF010000001">
    <property type="protein sequence ID" value="MCP1726429.1"/>
    <property type="molecule type" value="Genomic_DNA"/>
</dbReference>
<dbReference type="Pfam" id="PF05400">
    <property type="entry name" value="FliT"/>
    <property type="match status" value="1"/>
</dbReference>
<gene>
    <name evidence="6" type="ORF">J2T60_000394</name>
</gene>
<protein>
    <recommendedName>
        <fullName evidence="5">Flagellar protein FliT</fullName>
    </recommendedName>
</protein>
<keyword evidence="7" id="KW-1185">Reference proteome</keyword>
<dbReference type="RefSeq" id="WP_253444700.1">
    <property type="nucleotide sequence ID" value="NZ_JALJYF010000001.1"/>
</dbReference>
<dbReference type="Gene3D" id="1.20.58.380">
    <property type="entry name" value="Flagellar protein flit"/>
    <property type="match status" value="1"/>
</dbReference>
<sequence>MFPAMDPHWIDALPADKREVLSRIESLHTALMEAAESGDWVRTAELERERATCLQALYANVQDLDPDTGECLARITEQLIRGDRALMNKVERERSRLGDELGHLRRGQKAVNAYTDHARR</sequence>
<evidence type="ECO:0000256" key="5">
    <source>
        <dbReference type="ARBA" id="ARBA00093797"/>
    </source>
</evidence>
<keyword evidence="2" id="KW-0963">Cytoplasm</keyword>
<proteinExistence type="predicted"/>
<evidence type="ECO:0000313" key="6">
    <source>
        <dbReference type="EMBL" id="MCP1726429.1"/>
    </source>
</evidence>
<name>A0ABT1G556_9GAMM</name>
<reference evidence="6 7" key="1">
    <citation type="submission" date="2022-03" db="EMBL/GenBank/DDBJ databases">
        <title>Genomic Encyclopedia of Type Strains, Phase III (KMG-III): the genomes of soil and plant-associated and newly described type strains.</title>
        <authorList>
            <person name="Whitman W."/>
        </authorList>
    </citation>
    <scope>NUCLEOTIDE SEQUENCE [LARGE SCALE GENOMIC DNA]</scope>
    <source>
        <strain evidence="6 7">BSker1</strain>
    </source>
</reference>
<evidence type="ECO:0000256" key="1">
    <source>
        <dbReference type="ARBA" id="ARBA00004514"/>
    </source>
</evidence>
<keyword evidence="3" id="KW-1005">Bacterial flagellum biogenesis</keyword>
<organism evidence="6 7">
    <name type="scientific">Natronospira proteinivora</name>
    <dbReference type="NCBI Taxonomy" id="1807133"/>
    <lineage>
        <taxon>Bacteria</taxon>
        <taxon>Pseudomonadati</taxon>
        <taxon>Pseudomonadota</taxon>
        <taxon>Gammaproteobacteria</taxon>
        <taxon>Natronospirales</taxon>
        <taxon>Natronospiraceae</taxon>
        <taxon>Natronospira</taxon>
    </lineage>
</organism>